<keyword evidence="4" id="KW-1185">Reference proteome</keyword>
<organism evidence="3 4">
    <name type="scientific">Furculomyces boomerangus</name>
    <dbReference type="NCBI Taxonomy" id="61424"/>
    <lineage>
        <taxon>Eukaryota</taxon>
        <taxon>Fungi</taxon>
        <taxon>Fungi incertae sedis</taxon>
        <taxon>Zoopagomycota</taxon>
        <taxon>Kickxellomycotina</taxon>
        <taxon>Harpellomycetes</taxon>
        <taxon>Harpellales</taxon>
        <taxon>Harpellaceae</taxon>
        <taxon>Furculomyces</taxon>
    </lineage>
</organism>
<dbReference type="GO" id="GO:0005737">
    <property type="term" value="C:cytoplasm"/>
    <property type="evidence" value="ECO:0007669"/>
    <property type="project" value="TreeGrafter"/>
</dbReference>
<dbReference type="Proteomes" id="UP000245699">
    <property type="component" value="Unassembled WGS sequence"/>
</dbReference>
<evidence type="ECO:0000259" key="2">
    <source>
        <dbReference type="Pfam" id="PF00226"/>
    </source>
</evidence>
<sequence>MEKLFQSVEKFGKDYTDNLYEVLGCTTDSTTEQIHAEYKARARLFHPDRHEIQTSNTNTDSKGL</sequence>
<dbReference type="InterPro" id="IPR001623">
    <property type="entry name" value="DnaJ_domain"/>
</dbReference>
<dbReference type="OrthoDB" id="5585739at2759"/>
<dbReference type="STRING" id="61424.A0A2T9YB97"/>
<keyword evidence="1" id="KW-0143">Chaperone</keyword>
<dbReference type="PANTHER" id="PTHR44500:SF1">
    <property type="entry name" value="DNAJ HOMOLOG SUBFAMILY C MEMBER 12"/>
    <property type="match status" value="1"/>
</dbReference>
<dbReference type="Gene3D" id="1.10.287.110">
    <property type="entry name" value="DnaJ domain"/>
    <property type="match status" value="1"/>
</dbReference>
<comment type="caution">
    <text evidence="3">The sequence shown here is derived from an EMBL/GenBank/DDBJ whole genome shotgun (WGS) entry which is preliminary data.</text>
</comment>
<dbReference type="EMBL" id="MBFT01000535">
    <property type="protein sequence ID" value="PVU89564.1"/>
    <property type="molecule type" value="Genomic_DNA"/>
</dbReference>
<gene>
    <name evidence="3" type="ORF">BB559_005063</name>
</gene>
<name>A0A2T9YB97_9FUNG</name>
<dbReference type="PANTHER" id="PTHR44500">
    <property type="entry name" value="DNAJ HOMOLOG SUBFAMILY C MEMBER 12"/>
    <property type="match status" value="1"/>
</dbReference>
<feature type="domain" description="J" evidence="2">
    <location>
        <begin position="18"/>
        <end position="54"/>
    </location>
</feature>
<dbReference type="InterPro" id="IPR029827">
    <property type="entry name" value="JDP1-like"/>
</dbReference>
<evidence type="ECO:0000313" key="4">
    <source>
        <dbReference type="Proteomes" id="UP000245699"/>
    </source>
</evidence>
<dbReference type="SUPFAM" id="SSF46565">
    <property type="entry name" value="Chaperone J-domain"/>
    <property type="match status" value="1"/>
</dbReference>
<dbReference type="CDD" id="cd06257">
    <property type="entry name" value="DnaJ"/>
    <property type="match status" value="1"/>
</dbReference>
<reference evidence="3 4" key="1">
    <citation type="journal article" date="2018" name="MBio">
        <title>Comparative Genomics Reveals the Core Gene Toolbox for the Fungus-Insect Symbiosis.</title>
        <authorList>
            <person name="Wang Y."/>
            <person name="Stata M."/>
            <person name="Wang W."/>
            <person name="Stajich J.E."/>
            <person name="White M.M."/>
            <person name="Moncalvo J.M."/>
        </authorList>
    </citation>
    <scope>NUCLEOTIDE SEQUENCE [LARGE SCALE GENOMIC DNA]</scope>
    <source>
        <strain evidence="3 4">AUS-77-4</strain>
    </source>
</reference>
<dbReference type="Pfam" id="PF00226">
    <property type="entry name" value="DnaJ"/>
    <property type="match status" value="1"/>
</dbReference>
<protein>
    <recommendedName>
        <fullName evidence="2">J domain-containing protein</fullName>
    </recommendedName>
</protein>
<evidence type="ECO:0000256" key="1">
    <source>
        <dbReference type="ARBA" id="ARBA00023186"/>
    </source>
</evidence>
<dbReference type="AlphaFoldDB" id="A0A2T9YB97"/>
<proteinExistence type="predicted"/>
<accession>A0A2T9YB97</accession>
<dbReference type="InterPro" id="IPR036869">
    <property type="entry name" value="J_dom_sf"/>
</dbReference>
<evidence type="ECO:0000313" key="3">
    <source>
        <dbReference type="EMBL" id="PVU89564.1"/>
    </source>
</evidence>